<accession>A0A0F8XNC9</accession>
<dbReference type="EMBL" id="LAZR01058145">
    <property type="protein sequence ID" value="KKK70537.1"/>
    <property type="molecule type" value="Genomic_DNA"/>
</dbReference>
<feature type="non-terminal residue" evidence="1">
    <location>
        <position position="87"/>
    </location>
</feature>
<name>A0A0F8XNC9_9ZZZZ</name>
<proteinExistence type="predicted"/>
<organism evidence="1">
    <name type="scientific">marine sediment metagenome</name>
    <dbReference type="NCBI Taxonomy" id="412755"/>
    <lineage>
        <taxon>unclassified sequences</taxon>
        <taxon>metagenomes</taxon>
        <taxon>ecological metagenomes</taxon>
    </lineage>
</organism>
<evidence type="ECO:0000313" key="1">
    <source>
        <dbReference type="EMBL" id="KKK70537.1"/>
    </source>
</evidence>
<dbReference type="AlphaFoldDB" id="A0A0F8XNC9"/>
<comment type="caution">
    <text evidence="1">The sequence shown here is derived from an EMBL/GenBank/DDBJ whole genome shotgun (WGS) entry which is preliminary data.</text>
</comment>
<reference evidence="1" key="1">
    <citation type="journal article" date="2015" name="Nature">
        <title>Complex archaea that bridge the gap between prokaryotes and eukaryotes.</title>
        <authorList>
            <person name="Spang A."/>
            <person name="Saw J.H."/>
            <person name="Jorgensen S.L."/>
            <person name="Zaremba-Niedzwiedzka K."/>
            <person name="Martijn J."/>
            <person name="Lind A.E."/>
            <person name="van Eijk R."/>
            <person name="Schleper C."/>
            <person name="Guy L."/>
            <person name="Ettema T.J."/>
        </authorList>
    </citation>
    <scope>NUCLEOTIDE SEQUENCE</scope>
</reference>
<sequence length="87" mass="9981">MKKHHSKVLIDLIDKHSFVNMIEIGLGNGLTAKTILDALIPSYPFVYYGIDPYFEYEGYNSDINSTLNRLISNEQEVKNNLSKFRKG</sequence>
<protein>
    <submittedName>
        <fullName evidence="1">Uncharacterized protein</fullName>
    </submittedName>
</protein>
<gene>
    <name evidence="1" type="ORF">LCGC14_2923000</name>
</gene>